<evidence type="ECO:0000256" key="4">
    <source>
        <dbReference type="ARBA" id="ARBA00023136"/>
    </source>
</evidence>
<sequence>MSREKSSIDFTMNMEDSKIDEEAQDHKKQDQKKDLFDGHSGKTIWVQMALFGNDADDVYVDTKTRNRFVRKVCMIVFLLLVITATFNWSVCFLCIICMYLQKKVFKYVYTRCLVTIVICMSIMTAYATVKVKTTLVIFALAATTLLVIVLTLIAYSSWDFTKWWNYIVFASLAFFAVTSIIYIYMAVSGERMKTLQIVICIISTVLNSVIFVMDLQAIIGGKSVELSEDLYLYGAWELYTSIIFLFLKLLRLFVLFGGDD</sequence>
<protein>
    <submittedName>
        <fullName evidence="7">Uncharacterized protein</fullName>
    </submittedName>
</protein>
<dbReference type="Pfam" id="PF01027">
    <property type="entry name" value="Bax1-I"/>
    <property type="match status" value="1"/>
</dbReference>
<comment type="caution">
    <text evidence="7">The sequence shown here is derived from an EMBL/GenBank/DDBJ whole genome shotgun (WGS) entry which is preliminary data.</text>
</comment>
<dbReference type="Proteomes" id="UP001549920">
    <property type="component" value="Unassembled WGS sequence"/>
</dbReference>
<keyword evidence="4 5" id="KW-0472">Membrane</keyword>
<dbReference type="PANTHER" id="PTHR23291">
    <property type="entry name" value="BAX INHIBITOR-RELATED"/>
    <property type="match status" value="1"/>
</dbReference>
<evidence type="ECO:0000256" key="5">
    <source>
        <dbReference type="RuleBase" id="RU004379"/>
    </source>
</evidence>
<accession>A0ABR3H5A2</accession>
<evidence type="ECO:0000313" key="8">
    <source>
        <dbReference type="Proteomes" id="UP001549920"/>
    </source>
</evidence>
<keyword evidence="8" id="KW-1185">Reference proteome</keyword>
<keyword evidence="3 5" id="KW-1133">Transmembrane helix</keyword>
<proteinExistence type="inferred from homology"/>
<feature type="transmembrane region" description="Helical" evidence="5">
    <location>
        <begin position="107"/>
        <end position="128"/>
    </location>
</feature>
<evidence type="ECO:0000256" key="6">
    <source>
        <dbReference type="SAM" id="MobiDB-lite"/>
    </source>
</evidence>
<dbReference type="PANTHER" id="PTHR23291:SF47">
    <property type="entry name" value="TRANSMEMBRANE BAX INHIBITOR MOTIF CONTAINING 7"/>
    <property type="match status" value="1"/>
</dbReference>
<evidence type="ECO:0000313" key="7">
    <source>
        <dbReference type="EMBL" id="KAL0859972.1"/>
    </source>
</evidence>
<comment type="similarity">
    <text evidence="5">Belongs to the BI1 family.</text>
</comment>
<keyword evidence="2 5" id="KW-0812">Transmembrane</keyword>
<gene>
    <name evidence="7" type="ORF">ABMA27_010288</name>
</gene>
<feature type="region of interest" description="Disordered" evidence="6">
    <location>
        <begin position="1"/>
        <end position="35"/>
    </location>
</feature>
<name>A0ABR3H5A2_LOXSC</name>
<dbReference type="EMBL" id="JBEUOH010000026">
    <property type="protein sequence ID" value="KAL0859972.1"/>
    <property type="molecule type" value="Genomic_DNA"/>
</dbReference>
<evidence type="ECO:0000256" key="3">
    <source>
        <dbReference type="ARBA" id="ARBA00022989"/>
    </source>
</evidence>
<evidence type="ECO:0000256" key="1">
    <source>
        <dbReference type="ARBA" id="ARBA00004141"/>
    </source>
</evidence>
<feature type="transmembrane region" description="Helical" evidence="5">
    <location>
        <begin position="163"/>
        <end position="185"/>
    </location>
</feature>
<comment type="subcellular location">
    <subcellularLocation>
        <location evidence="1">Membrane</location>
        <topology evidence="1">Multi-pass membrane protein</topology>
    </subcellularLocation>
</comment>
<feature type="transmembrane region" description="Helical" evidence="5">
    <location>
        <begin position="197"/>
        <end position="219"/>
    </location>
</feature>
<dbReference type="InterPro" id="IPR006214">
    <property type="entry name" value="Bax_inhibitor_1-related"/>
</dbReference>
<feature type="compositionally biased region" description="Basic and acidic residues" evidence="6">
    <location>
        <begin position="15"/>
        <end position="35"/>
    </location>
</feature>
<feature type="transmembrane region" description="Helical" evidence="5">
    <location>
        <begin position="72"/>
        <end position="101"/>
    </location>
</feature>
<organism evidence="7 8">
    <name type="scientific">Loxostege sticticalis</name>
    <name type="common">Beet webworm moth</name>
    <dbReference type="NCBI Taxonomy" id="481309"/>
    <lineage>
        <taxon>Eukaryota</taxon>
        <taxon>Metazoa</taxon>
        <taxon>Ecdysozoa</taxon>
        <taxon>Arthropoda</taxon>
        <taxon>Hexapoda</taxon>
        <taxon>Insecta</taxon>
        <taxon>Pterygota</taxon>
        <taxon>Neoptera</taxon>
        <taxon>Endopterygota</taxon>
        <taxon>Lepidoptera</taxon>
        <taxon>Glossata</taxon>
        <taxon>Ditrysia</taxon>
        <taxon>Pyraloidea</taxon>
        <taxon>Crambidae</taxon>
        <taxon>Pyraustinae</taxon>
        <taxon>Loxostege</taxon>
    </lineage>
</organism>
<reference evidence="7 8" key="1">
    <citation type="submission" date="2024-06" db="EMBL/GenBank/DDBJ databases">
        <title>A chromosome-level genome assembly of beet webworm, Loxostege sticticalis.</title>
        <authorList>
            <person name="Zhang Y."/>
        </authorList>
    </citation>
    <scope>NUCLEOTIDE SEQUENCE [LARGE SCALE GENOMIC DNA]</scope>
    <source>
        <strain evidence="7">AQ026</strain>
        <tissue evidence="7">Whole body</tissue>
    </source>
</reference>
<evidence type="ECO:0000256" key="2">
    <source>
        <dbReference type="ARBA" id="ARBA00022692"/>
    </source>
</evidence>
<feature type="transmembrane region" description="Helical" evidence="5">
    <location>
        <begin position="135"/>
        <end position="157"/>
    </location>
</feature>
<feature type="transmembrane region" description="Helical" evidence="5">
    <location>
        <begin position="239"/>
        <end position="258"/>
    </location>
</feature>